<dbReference type="EMBL" id="FNGS01000002">
    <property type="protein sequence ID" value="SDL47170.1"/>
    <property type="molecule type" value="Genomic_DNA"/>
</dbReference>
<dbReference type="Pfam" id="PF05742">
    <property type="entry name" value="TANGO2"/>
    <property type="match status" value="1"/>
</dbReference>
<organism evidence="1 2">
    <name type="scientific">Siphonobacter aquaeclarae</name>
    <dbReference type="NCBI Taxonomy" id="563176"/>
    <lineage>
        <taxon>Bacteria</taxon>
        <taxon>Pseudomonadati</taxon>
        <taxon>Bacteroidota</taxon>
        <taxon>Cytophagia</taxon>
        <taxon>Cytophagales</taxon>
        <taxon>Cytophagaceae</taxon>
        <taxon>Siphonobacter</taxon>
    </lineage>
</organism>
<dbReference type="OrthoDB" id="9775266at2"/>
<gene>
    <name evidence="1" type="ORF">SAMN04488090_0961</name>
</gene>
<name>A0A1G9KB55_9BACT</name>
<proteinExistence type="predicted"/>
<reference evidence="1 2" key="1">
    <citation type="submission" date="2016-10" db="EMBL/GenBank/DDBJ databases">
        <authorList>
            <person name="de Groot N.N."/>
        </authorList>
    </citation>
    <scope>NUCLEOTIDE SEQUENCE [LARGE SCALE GENOMIC DNA]</scope>
    <source>
        <strain evidence="1 2">DSM 21668</strain>
    </source>
</reference>
<evidence type="ECO:0000313" key="2">
    <source>
        <dbReference type="Proteomes" id="UP000198901"/>
    </source>
</evidence>
<dbReference type="STRING" id="563176.SAMN04488090_0961"/>
<dbReference type="SUPFAM" id="SSF56059">
    <property type="entry name" value="Glutathione synthetase ATP-binding domain-like"/>
    <property type="match status" value="2"/>
</dbReference>
<accession>A0A1G9KB55</accession>
<protein>
    <submittedName>
        <fullName evidence="1">Transport and Golgi organisation 2</fullName>
    </submittedName>
</protein>
<evidence type="ECO:0000313" key="1">
    <source>
        <dbReference type="EMBL" id="SDL47170.1"/>
    </source>
</evidence>
<keyword evidence="2" id="KW-1185">Reference proteome</keyword>
<dbReference type="Proteomes" id="UP000198901">
    <property type="component" value="Unassembled WGS sequence"/>
</dbReference>
<dbReference type="AlphaFoldDB" id="A0A1G9KB55"/>
<dbReference type="RefSeq" id="WP_093198505.1">
    <property type="nucleotide sequence ID" value="NZ_FNGS01000002.1"/>
</dbReference>
<dbReference type="InterPro" id="IPR008551">
    <property type="entry name" value="TANGO2"/>
</dbReference>
<sequence length="584" mass="66466">MCTVTYIPTAEGVILTSNRDERPDRTPILPPAAHRVGGRTLTFPVDPRAGGTWIAMTGGNAAGVLLNGGFEKHIPTPPYRESRGVILLEILSAPSPEARFRTLPLDRIEPFTLILVTGSKLLRCTWDGGEKHLQELDRHQSHIWSSATLYDRETRFVREQQLREWLSGGTPDQARILDFHRRPDIRYGATSRSGNRLETISTTSIRFGSGQPEMRYHDLPSGTVSTTFSEETPSELRSPFHTRVRQAIRRFLIKLRHWEYWPLPVLYFPVFLYHVWQSVKAGSPFYFSAANPSIETGGMFGESKSRILSRIPDHLKPVTLLFPPEVILAEVLIEILRHRLTYPLIAKPDIGERGWRVEKIAHEQDLKRYISTAATAFILQEYVDFPLEAGVFYYRYPGQERGTISSLVRKDFLCVTGNGVDSLETLITQKDRAFLQLPLLKKRIDLRSIPTAGEKVLLSPIGNHCLGTAFLDGSDLITDDLLRTFDALSHSLGDFYFGRYDLRCPGPEDLRAGKNLKILELNGVGAEPAHIYHPGFSLAEGYRVLFHHWRTLYRISRENHRRGVPYLSLREAVFFWKKARNGRD</sequence>